<dbReference type="EMBL" id="CP073767">
    <property type="protein sequence ID" value="UWZ55001.1"/>
    <property type="molecule type" value="Genomic_DNA"/>
</dbReference>
<accession>A0A9Q9MJT2</accession>
<dbReference type="AlphaFoldDB" id="A0A9Q9MJT2"/>
<feature type="region of interest" description="Disordered" evidence="1">
    <location>
        <begin position="1"/>
        <end position="27"/>
    </location>
</feature>
<evidence type="ECO:0000313" key="2">
    <source>
        <dbReference type="EMBL" id="UWZ55001.1"/>
    </source>
</evidence>
<reference evidence="2" key="1">
    <citation type="submission" date="2021-04" db="EMBL/GenBank/DDBJ databases">
        <title>Dactylosporangium aurantiacum NRRL B-8018 full assembly.</title>
        <authorList>
            <person name="Hartkoorn R.C."/>
            <person name="Beaudoing E."/>
            <person name="Hot D."/>
        </authorList>
    </citation>
    <scope>NUCLEOTIDE SEQUENCE</scope>
    <source>
        <strain evidence="2">NRRL B-8018</strain>
    </source>
</reference>
<dbReference type="OrthoDB" id="3637275at2"/>
<name>A0A9Q9MJT2_9ACTN</name>
<sequence>MRPGEQIHARRSPLPPRSRPQRAVDSVEQGIRDLAQGSGPSIRRIADGWTPGLRRLRDLSSKLAGSSVDERADAMLRLIYLEAANLGNSGERPHPRCAAAVQAALGMPTFPFGPADDSINRRLQVAREAGAFDTVRGRRGAEAGTDAGKINWSRGVVRLARAVERRVNEYERPGGWEQAGLPSGYQPVTFNRMIVTYFLRGRAVSESFSERWITAEEDGLTRYIVRAYARNNPPARPALEIQPWLNCTLGSVRRVDPGDGSEAQIAEMLFPKALQRGDKLFFATRVVAEEDGPTMSREVQVTSHGIDELTIRIQFDNTLPLPKRAWWFAEVPDIDRLIPPEPGDDRYVEISGSGFLERQFGRAKPTAKYGLSWQWD</sequence>
<evidence type="ECO:0000256" key="1">
    <source>
        <dbReference type="SAM" id="MobiDB-lite"/>
    </source>
</evidence>
<protein>
    <submittedName>
        <fullName evidence="2">Uncharacterized protein</fullName>
    </submittedName>
</protein>
<organism evidence="2 3">
    <name type="scientific">Dactylosporangium aurantiacum</name>
    <dbReference type="NCBI Taxonomy" id="35754"/>
    <lineage>
        <taxon>Bacteria</taxon>
        <taxon>Bacillati</taxon>
        <taxon>Actinomycetota</taxon>
        <taxon>Actinomycetes</taxon>
        <taxon>Micromonosporales</taxon>
        <taxon>Micromonosporaceae</taxon>
        <taxon>Dactylosporangium</taxon>
    </lineage>
</organism>
<gene>
    <name evidence="2" type="ORF">Daura_01555</name>
</gene>
<keyword evidence="3" id="KW-1185">Reference proteome</keyword>
<dbReference type="KEGG" id="daur:Daura_01555"/>
<dbReference type="RefSeq" id="WP_156089986.1">
    <property type="nucleotide sequence ID" value="NZ_CP073767.1"/>
</dbReference>
<dbReference type="Proteomes" id="UP001058003">
    <property type="component" value="Chromosome"/>
</dbReference>
<proteinExistence type="predicted"/>
<evidence type="ECO:0000313" key="3">
    <source>
        <dbReference type="Proteomes" id="UP001058003"/>
    </source>
</evidence>